<feature type="region of interest" description="Disordered" evidence="2">
    <location>
        <begin position="496"/>
        <end position="520"/>
    </location>
</feature>
<dbReference type="InterPro" id="IPR045668">
    <property type="entry name" value="FHIP_KELAA_motif"/>
</dbReference>
<protein>
    <submittedName>
        <fullName evidence="5">Protein FAM160B1-like isoform X1</fullName>
    </submittedName>
</protein>
<feature type="region of interest" description="Disordered" evidence="2">
    <location>
        <begin position="540"/>
        <end position="576"/>
    </location>
</feature>
<feature type="compositionally biased region" description="Low complexity" evidence="2">
    <location>
        <begin position="496"/>
        <end position="515"/>
    </location>
</feature>
<feature type="domain" description="FHF complex subunit HOOK-interacting protein C-terminal" evidence="3">
    <location>
        <begin position="742"/>
        <end position="833"/>
    </location>
</feature>
<dbReference type="Pfam" id="PF10257">
    <property type="entry name" value="RAI16-like"/>
    <property type="match status" value="1"/>
</dbReference>
<name>A0ABM1EJP3_PRICU</name>
<dbReference type="PANTHER" id="PTHR21705">
    <property type="entry name" value="RAI16 PROTEIN-RELATED"/>
    <property type="match status" value="1"/>
</dbReference>
<feature type="region of interest" description="Disordered" evidence="2">
    <location>
        <begin position="627"/>
        <end position="659"/>
    </location>
</feature>
<evidence type="ECO:0000313" key="5">
    <source>
        <dbReference type="RefSeq" id="XP_014672414.1"/>
    </source>
</evidence>
<evidence type="ECO:0000256" key="2">
    <source>
        <dbReference type="SAM" id="MobiDB-lite"/>
    </source>
</evidence>
<reference evidence="5" key="1">
    <citation type="submission" date="2025-08" db="UniProtKB">
        <authorList>
            <consortium name="RefSeq"/>
        </authorList>
    </citation>
    <scope>IDENTIFICATION</scope>
</reference>
<comment type="similarity">
    <text evidence="1">Belongs to the FHIP family.</text>
</comment>
<dbReference type="Pfam" id="PF19314">
    <property type="entry name" value="DUF5917"/>
    <property type="match status" value="1"/>
</dbReference>
<feature type="compositionally biased region" description="Basic and acidic residues" evidence="2">
    <location>
        <begin position="559"/>
        <end position="573"/>
    </location>
</feature>
<dbReference type="PANTHER" id="PTHR21705:SF12">
    <property type="entry name" value="FHF COMPLEX SUBUNIT HOOK-INTERACTING PROTEIN C-TERMINAL DOMAIN-CONTAINING PROTEIN"/>
    <property type="match status" value="1"/>
</dbReference>
<organism evidence="4 5">
    <name type="scientific">Priapulus caudatus</name>
    <name type="common">Priapulid worm</name>
    <dbReference type="NCBI Taxonomy" id="37621"/>
    <lineage>
        <taxon>Eukaryota</taxon>
        <taxon>Metazoa</taxon>
        <taxon>Ecdysozoa</taxon>
        <taxon>Scalidophora</taxon>
        <taxon>Priapulida</taxon>
        <taxon>Priapulimorpha</taxon>
        <taxon>Priapulimorphida</taxon>
        <taxon>Priapulidae</taxon>
        <taxon>Priapulus</taxon>
    </lineage>
</organism>
<sequence>MFNKFAAALQHAVDALAPPPSQQEQFVHHWKAITHYFIESSMYRHTKKYDEREPIEATSIPHHLDQMLDSLHHEEAGQEAGSGSVPEGSTTGPCMEYMLRHKILETLYALGRADCPLGMKQHVLMFFTHLLSRTNQPILPHINVHRPVHRLIRLCGNEQAAPTEAEEIQFLGVICAKIKANPYLVNFFLEVPTAASPHCSGPGIACSLTDFEGLEGAQPYHPIGPNCKLGFPLVSSLLSLVQSPDSRVVIKACEGLLLCASLPEDMAASIIAEHSRFSQVLAAQLAKLYILIPRSMHPADIDSTEAKWGLDQYSDREDMHTFAGKRHLLSFLSWLDYCDQLILDAHPKVSSALSRSICKTFLEDVLQPDLLQVCEVTAAFATSIMTRCVRLVSSQVFLEHIATFIIGSSSGDKCPTTSKLQHYFIQRSNHPSDELSIVTLKLLEVLLQKPCEVLFEHLVLQRAPEKCHLQADMELTVTTDGSSAVTAIGESQVLIDSSDMPVSSPSSTSPTSSISALSEADGEAGPVAYIDGKEPTCQSTISGVSHHSQGICDQEEEREALSEQEDRTGRQGESKAVIAGDESCAVTSGDDLLSCEAEMLVPNHTHKADPIDNGSPMTAANNDITECDLHEHNDDGDGDGDDEVSGQQSFGAPGQADHAETPITAAVAEGEGHKPSVDIHHVVHTFLTFVPHEASSCEELEDSGYDTYLKDAHRQYKAVCIQCRMWKCIESHADRHVIYGADSLLDMLFDKLSKILDQSYELNLQVTSVLAKLVLFPHPVIHELLLCTSEVTPPGGRTLYSILSKVVKDLEVRMHRVPEFKQGVAHTRRQLMGLVPESDSCERSNLMEGVIVLEEFCKELAAVAFVKHHATMFQSSGAQ</sequence>
<dbReference type="GeneID" id="106812918"/>
<dbReference type="Pfam" id="PF19311">
    <property type="entry name" value="KELAA"/>
    <property type="match status" value="1"/>
</dbReference>
<keyword evidence="4" id="KW-1185">Reference proteome</keyword>
<gene>
    <name evidence="5" type="primary">LOC106812918</name>
</gene>
<accession>A0ABM1EJP3</accession>
<dbReference type="InterPro" id="IPR019384">
    <property type="entry name" value="FHIP"/>
</dbReference>
<evidence type="ECO:0000256" key="1">
    <source>
        <dbReference type="ARBA" id="ARBA00024336"/>
    </source>
</evidence>
<evidence type="ECO:0000259" key="3">
    <source>
        <dbReference type="Pfam" id="PF19314"/>
    </source>
</evidence>
<dbReference type="RefSeq" id="XP_014672414.1">
    <property type="nucleotide sequence ID" value="XM_014816928.1"/>
</dbReference>
<dbReference type="InterPro" id="IPR045669">
    <property type="entry name" value="FHIP_C"/>
</dbReference>
<dbReference type="InterPro" id="IPR016024">
    <property type="entry name" value="ARM-type_fold"/>
</dbReference>
<dbReference type="SUPFAM" id="SSF48371">
    <property type="entry name" value="ARM repeat"/>
    <property type="match status" value="1"/>
</dbReference>
<dbReference type="Proteomes" id="UP000695022">
    <property type="component" value="Unplaced"/>
</dbReference>
<proteinExistence type="inferred from homology"/>
<evidence type="ECO:0000313" key="4">
    <source>
        <dbReference type="Proteomes" id="UP000695022"/>
    </source>
</evidence>